<accession>A0A0C1H3U3</accession>
<dbReference type="GO" id="GO:0016887">
    <property type="term" value="F:ATP hydrolysis activity"/>
    <property type="evidence" value="ECO:0007669"/>
    <property type="project" value="InterPro"/>
</dbReference>
<dbReference type="EMBL" id="JSAN01000060">
    <property type="protein sequence ID" value="KIC72204.1"/>
    <property type="molecule type" value="Genomic_DNA"/>
</dbReference>
<dbReference type="GO" id="GO:0005886">
    <property type="term" value="C:plasma membrane"/>
    <property type="evidence" value="ECO:0007669"/>
    <property type="project" value="TreeGrafter"/>
</dbReference>
<name>A0A0C1H3U3_9BACT</name>
<dbReference type="EC" id="3.6.3.-" evidence="6"/>
<dbReference type="InterPro" id="IPR015854">
    <property type="entry name" value="ABC_transpr_LolD-like"/>
</dbReference>
<dbReference type="SUPFAM" id="SSF52540">
    <property type="entry name" value="P-loop containing nucleoside triphosphate hydrolases"/>
    <property type="match status" value="1"/>
</dbReference>
<sequence>MHSHSTLILEAHDIQKKFYHPVQVKILQSVSLQVRMGESVAIIGRSGEGKSTLLQILGTLEQPCSGTLTIDNQLISSSNKSQIRNELIGFVFQSFHLLEDYTALENVLMPARIGRKSVAKGSLTEQRGMELLHQVGLQERAHFHTKLLSGGEKQRIALARAMCNDPKIIFADEPSGNLDRQTAHLMHDILLKFIHGQQKALVLVTHDPELAKLCSSQYELINGCLYRR</sequence>
<dbReference type="PATRIC" id="fig|362787.3.peg.907"/>
<feature type="domain" description="ABC transporter" evidence="5">
    <location>
        <begin position="9"/>
        <end position="228"/>
    </location>
</feature>
<dbReference type="InterPro" id="IPR003593">
    <property type="entry name" value="AAA+_ATPase"/>
</dbReference>
<dbReference type="RefSeq" id="WP_039357849.1">
    <property type="nucleotide sequence ID" value="NZ_JSAN01000060.1"/>
</dbReference>
<dbReference type="PROSITE" id="PS00211">
    <property type="entry name" value="ABC_TRANSPORTER_1"/>
    <property type="match status" value="1"/>
</dbReference>
<dbReference type="PANTHER" id="PTHR24220">
    <property type="entry name" value="IMPORT ATP-BINDING PROTEIN"/>
    <property type="match status" value="1"/>
</dbReference>
<organism evidence="6 7">
    <name type="scientific">Candidatus Protochlamydia amoebophila</name>
    <dbReference type="NCBI Taxonomy" id="362787"/>
    <lineage>
        <taxon>Bacteria</taxon>
        <taxon>Pseudomonadati</taxon>
        <taxon>Chlamydiota</taxon>
        <taxon>Chlamydiia</taxon>
        <taxon>Parachlamydiales</taxon>
        <taxon>Parachlamydiaceae</taxon>
        <taxon>Candidatus Protochlamydia</taxon>
    </lineage>
</organism>
<comment type="caution">
    <text evidence="6">The sequence shown here is derived from an EMBL/GenBank/DDBJ whole genome shotgun (WGS) entry which is preliminary data.</text>
</comment>
<evidence type="ECO:0000256" key="3">
    <source>
        <dbReference type="ARBA" id="ARBA00022741"/>
    </source>
</evidence>
<proteinExistence type="inferred from homology"/>
<evidence type="ECO:0000256" key="4">
    <source>
        <dbReference type="ARBA" id="ARBA00022840"/>
    </source>
</evidence>
<evidence type="ECO:0000256" key="1">
    <source>
        <dbReference type="ARBA" id="ARBA00005417"/>
    </source>
</evidence>
<dbReference type="PROSITE" id="PS50893">
    <property type="entry name" value="ABC_TRANSPORTER_2"/>
    <property type="match status" value="1"/>
</dbReference>
<dbReference type="AlphaFoldDB" id="A0A0C1H3U3"/>
<dbReference type="InterPro" id="IPR003439">
    <property type="entry name" value="ABC_transporter-like_ATP-bd"/>
</dbReference>
<evidence type="ECO:0000256" key="2">
    <source>
        <dbReference type="ARBA" id="ARBA00022448"/>
    </source>
</evidence>
<keyword evidence="4 6" id="KW-0067">ATP-binding</keyword>
<dbReference type="GO" id="GO:0022857">
    <property type="term" value="F:transmembrane transporter activity"/>
    <property type="evidence" value="ECO:0007669"/>
    <property type="project" value="TreeGrafter"/>
</dbReference>
<comment type="similarity">
    <text evidence="1">Belongs to the ABC transporter superfamily.</text>
</comment>
<dbReference type="InterPro" id="IPR017911">
    <property type="entry name" value="MacB-like_ATP-bd"/>
</dbReference>
<keyword evidence="2" id="KW-0813">Transport</keyword>
<reference evidence="6 7" key="1">
    <citation type="journal article" date="2014" name="Mol. Biol. Evol.">
        <title>Massive expansion of Ubiquitination-related gene families within the Chlamydiae.</title>
        <authorList>
            <person name="Domman D."/>
            <person name="Collingro A."/>
            <person name="Lagkouvardos I."/>
            <person name="Gehre L."/>
            <person name="Weinmaier T."/>
            <person name="Rattei T."/>
            <person name="Subtil A."/>
            <person name="Horn M."/>
        </authorList>
    </citation>
    <scope>NUCLEOTIDE SEQUENCE [LARGE SCALE GENOMIC DNA]</scope>
    <source>
        <strain evidence="6 7">EI2</strain>
    </source>
</reference>
<dbReference type="Proteomes" id="UP000031465">
    <property type="component" value="Unassembled WGS sequence"/>
</dbReference>
<dbReference type="Gene3D" id="3.40.50.300">
    <property type="entry name" value="P-loop containing nucleotide triphosphate hydrolases"/>
    <property type="match status" value="1"/>
</dbReference>
<dbReference type="Pfam" id="PF00005">
    <property type="entry name" value="ABC_tran"/>
    <property type="match status" value="1"/>
</dbReference>
<evidence type="ECO:0000259" key="5">
    <source>
        <dbReference type="PROSITE" id="PS50893"/>
    </source>
</evidence>
<dbReference type="CDD" id="cd03255">
    <property type="entry name" value="ABC_MJ0796_LolCDE_FtsE"/>
    <property type="match status" value="1"/>
</dbReference>
<keyword evidence="6" id="KW-0378">Hydrolase</keyword>
<evidence type="ECO:0000313" key="6">
    <source>
        <dbReference type="EMBL" id="KIC72204.1"/>
    </source>
</evidence>
<dbReference type="PANTHER" id="PTHR24220:SF689">
    <property type="entry name" value="LIPOPROTEIN-RELEASING SYSTEM ATP-BINDING PROTEIN LOLD"/>
    <property type="match status" value="1"/>
</dbReference>
<dbReference type="InterPro" id="IPR017871">
    <property type="entry name" value="ABC_transporter-like_CS"/>
</dbReference>
<dbReference type="SMART" id="SM00382">
    <property type="entry name" value="AAA"/>
    <property type="match status" value="1"/>
</dbReference>
<dbReference type="GO" id="GO:0005524">
    <property type="term" value="F:ATP binding"/>
    <property type="evidence" value="ECO:0007669"/>
    <property type="project" value="UniProtKB-KW"/>
</dbReference>
<protein>
    <submittedName>
        <fullName evidence="6">Lipoprotein-releasing system ATP-binding protein LolD</fullName>
        <ecNumber evidence="6">3.6.3.-</ecNumber>
    </submittedName>
</protein>
<gene>
    <name evidence="6" type="primary">lolD</name>
    <name evidence="6" type="ORF">DB44_CN00100</name>
</gene>
<keyword evidence="3" id="KW-0547">Nucleotide-binding</keyword>
<keyword evidence="6" id="KW-0449">Lipoprotein</keyword>
<evidence type="ECO:0000313" key="7">
    <source>
        <dbReference type="Proteomes" id="UP000031465"/>
    </source>
</evidence>
<dbReference type="InterPro" id="IPR027417">
    <property type="entry name" value="P-loop_NTPase"/>
</dbReference>